<name>A0A0F9BXL4_9ZZZZ</name>
<dbReference type="EMBL" id="LAZR01047063">
    <property type="protein sequence ID" value="KKK95089.1"/>
    <property type="molecule type" value="Genomic_DNA"/>
</dbReference>
<sequence>MKKEIDTQNRIELAESVRKLLEKYFNGDVIQENILIGDNTVYIVYK</sequence>
<proteinExistence type="predicted"/>
<dbReference type="AlphaFoldDB" id="A0A0F9BXL4"/>
<gene>
    <name evidence="1" type="ORF">LCGC14_2676330</name>
</gene>
<protein>
    <submittedName>
        <fullName evidence="1">Uncharacterized protein</fullName>
    </submittedName>
</protein>
<reference evidence="1" key="1">
    <citation type="journal article" date="2015" name="Nature">
        <title>Complex archaea that bridge the gap between prokaryotes and eukaryotes.</title>
        <authorList>
            <person name="Spang A."/>
            <person name="Saw J.H."/>
            <person name="Jorgensen S.L."/>
            <person name="Zaremba-Niedzwiedzka K."/>
            <person name="Martijn J."/>
            <person name="Lind A.E."/>
            <person name="van Eijk R."/>
            <person name="Schleper C."/>
            <person name="Guy L."/>
            <person name="Ettema T.J."/>
        </authorList>
    </citation>
    <scope>NUCLEOTIDE SEQUENCE</scope>
</reference>
<accession>A0A0F9BXL4</accession>
<comment type="caution">
    <text evidence="1">The sequence shown here is derived from an EMBL/GenBank/DDBJ whole genome shotgun (WGS) entry which is preliminary data.</text>
</comment>
<organism evidence="1">
    <name type="scientific">marine sediment metagenome</name>
    <dbReference type="NCBI Taxonomy" id="412755"/>
    <lineage>
        <taxon>unclassified sequences</taxon>
        <taxon>metagenomes</taxon>
        <taxon>ecological metagenomes</taxon>
    </lineage>
</organism>
<feature type="non-terminal residue" evidence="1">
    <location>
        <position position="46"/>
    </location>
</feature>
<evidence type="ECO:0000313" key="1">
    <source>
        <dbReference type="EMBL" id="KKK95089.1"/>
    </source>
</evidence>